<accession>A0A1H8JRB6</accession>
<evidence type="ECO:0000313" key="1">
    <source>
        <dbReference type="EMBL" id="SEN82897.1"/>
    </source>
</evidence>
<gene>
    <name evidence="1" type="ORF">SAMN04490369_102619</name>
</gene>
<name>A0A1H8JRB6_9GAMM</name>
<protein>
    <submittedName>
        <fullName evidence="1">Uncharacterized protein</fullName>
    </submittedName>
</protein>
<proteinExistence type="predicted"/>
<evidence type="ECO:0000313" key="2">
    <source>
        <dbReference type="Proteomes" id="UP000199493"/>
    </source>
</evidence>
<dbReference type="Proteomes" id="UP000199493">
    <property type="component" value="Unassembled WGS sequence"/>
</dbReference>
<organism evidence="1 2">
    <name type="scientific">Vreelandella aquamarina</name>
    <dbReference type="NCBI Taxonomy" id="77097"/>
    <lineage>
        <taxon>Bacteria</taxon>
        <taxon>Pseudomonadati</taxon>
        <taxon>Pseudomonadota</taxon>
        <taxon>Gammaproteobacteria</taxon>
        <taxon>Oceanospirillales</taxon>
        <taxon>Halomonadaceae</taxon>
        <taxon>Vreelandella</taxon>
    </lineage>
</organism>
<sequence length="47" mass="4910">MVDNNRAIAFTFAAPPGRVLGIGNIAHKRSHNLSNDIPSGYSLGSAT</sequence>
<reference evidence="1 2" key="1">
    <citation type="submission" date="2016-10" db="EMBL/GenBank/DDBJ databases">
        <authorList>
            <person name="de Groot N.N."/>
        </authorList>
    </citation>
    <scope>NUCLEOTIDE SEQUENCE [LARGE SCALE GENOMIC DNA]</scope>
    <source>
        <strain evidence="1 2">558</strain>
    </source>
</reference>
<dbReference type="STRING" id="77097.SAMN04490369_102619"/>
<dbReference type="EMBL" id="FODB01000026">
    <property type="protein sequence ID" value="SEN82897.1"/>
    <property type="molecule type" value="Genomic_DNA"/>
</dbReference>
<dbReference type="AlphaFoldDB" id="A0A1H8JRB6"/>